<gene>
    <name evidence="1" type="ORF">J07HQW1_02623</name>
</gene>
<proteinExistence type="predicted"/>
<name>U1MR70_9EURY</name>
<protein>
    <submittedName>
        <fullName evidence="1">Uncharacterized protein</fullName>
    </submittedName>
</protein>
<evidence type="ECO:0000313" key="1">
    <source>
        <dbReference type="EMBL" id="ERG92579.1"/>
    </source>
</evidence>
<dbReference type="HOGENOM" id="CLU_2313736_0_0_2"/>
<dbReference type="AlphaFoldDB" id="U1MR70"/>
<organism evidence="1 2">
    <name type="scientific">Haloquadratum walsbyi J07HQW1</name>
    <dbReference type="NCBI Taxonomy" id="1238424"/>
    <lineage>
        <taxon>Archaea</taxon>
        <taxon>Methanobacteriati</taxon>
        <taxon>Methanobacteriota</taxon>
        <taxon>Stenosarchaea group</taxon>
        <taxon>Halobacteria</taxon>
        <taxon>Halobacteriales</taxon>
        <taxon>Haloferacaceae</taxon>
        <taxon>Haloquadratum</taxon>
    </lineage>
</organism>
<dbReference type="Proteomes" id="UP000030649">
    <property type="component" value="Unassembled WGS sequence"/>
</dbReference>
<reference evidence="1 2" key="1">
    <citation type="journal article" date="2013" name="PLoS ONE">
        <title>Assembly-driven community genomics of a hypersaline microbial ecosystem.</title>
        <authorList>
            <person name="Podell S."/>
            <person name="Ugalde J.A."/>
            <person name="Narasingarao P."/>
            <person name="Banfield J.F."/>
            <person name="Heidelberg K.B."/>
            <person name="Allen E.E."/>
        </authorList>
    </citation>
    <scope>NUCLEOTIDE SEQUENCE [LARGE SCALE GENOMIC DNA]</scope>
    <source>
        <strain evidence="2">J07HQW1</strain>
    </source>
</reference>
<dbReference type="STRING" id="1238424.J07HQW1_02623"/>
<evidence type="ECO:0000313" key="2">
    <source>
        <dbReference type="Proteomes" id="UP000030649"/>
    </source>
</evidence>
<accession>U1MR70</accession>
<dbReference type="EMBL" id="KE356560">
    <property type="protein sequence ID" value="ERG92579.1"/>
    <property type="molecule type" value="Genomic_DNA"/>
</dbReference>
<sequence>MNKCIYRLLKPALMSKQDGIDSILEWPTLSEETELLSDEMAEFLRSNPVAYAGHRILANVAQVSHYEGTTEQSEVPFLDRWSSQSRCLATGCFGVCSSC</sequence>